<dbReference type="Pfam" id="PF01266">
    <property type="entry name" value="DAO"/>
    <property type="match status" value="1"/>
</dbReference>
<evidence type="ECO:0000313" key="3">
    <source>
        <dbReference type="Proteomes" id="UP000318927"/>
    </source>
</evidence>
<accession>A0A5B8K7R2</accession>
<gene>
    <name evidence="2" type="primary">glpO</name>
    <name evidence="2" type="ORF">FRW55_02045</name>
</gene>
<protein>
    <submittedName>
        <fullName evidence="2">Type 2 glycerol-3-phosphate oxidase</fullName>
    </submittedName>
</protein>
<dbReference type="InterPro" id="IPR036188">
    <property type="entry name" value="FAD/NAD-bd_sf"/>
</dbReference>
<dbReference type="InterPro" id="IPR006076">
    <property type="entry name" value="FAD-dep_OxRdtase"/>
</dbReference>
<keyword evidence="3" id="KW-1185">Reference proteome</keyword>
<dbReference type="PANTHER" id="PTHR42720">
    <property type="entry name" value="GLYCEROL-3-PHOSPHATE DEHYDROGENASE"/>
    <property type="match status" value="1"/>
</dbReference>
<dbReference type="AlphaFoldDB" id="A0A5B8K7R2"/>
<dbReference type="InterPro" id="IPR052745">
    <property type="entry name" value="G3P_Oxidase/Oxidoreductase"/>
</dbReference>
<dbReference type="Gene3D" id="3.50.50.60">
    <property type="entry name" value="FAD/NAD(P)-binding domain"/>
    <property type="match status" value="1"/>
</dbReference>
<proteinExistence type="predicted"/>
<dbReference type="SUPFAM" id="SSF51905">
    <property type="entry name" value="FAD/NAD(P)-binding domain"/>
    <property type="match status" value="1"/>
</dbReference>
<dbReference type="EMBL" id="CP042295">
    <property type="protein sequence ID" value="QDY86937.1"/>
    <property type="molecule type" value="Genomic_DNA"/>
</dbReference>
<organism evidence="2 3">
    <name type="scientific">Mycoplasma anserisalpingitidis</name>
    <dbReference type="NCBI Taxonomy" id="519450"/>
    <lineage>
        <taxon>Bacteria</taxon>
        <taxon>Bacillati</taxon>
        <taxon>Mycoplasmatota</taxon>
        <taxon>Mollicutes</taxon>
        <taxon>Mycoplasmataceae</taxon>
        <taxon>Mycoplasma</taxon>
    </lineage>
</organism>
<dbReference type="OrthoDB" id="9801699at2"/>
<sequence>MKKYDVVIIGAGIIGASIAYELSRYKLDVLVVEKNPKVADETSLGNSGLIHGGFDPEPHKIEAKLNLAGNIKWQTDWFKHLKFPRVKIDSLILAFNEEEMKHVHMLYDRGLVNKLDPKDLKVLTREEVLKKEPNVNPEVLGALLCTSSVAIHPVEATKALLGASKQNGTELRVSSEVTDIKYENNEFTLTINGTDKVVAKKVVNAAGHYADVLANKFNFDDFKQTTRRGEYRILDNYDKNLIGSVLFKVPTIHGKGVIVAPTLDGHYLVGPTAEEGVPREDTRLVTREKYDYIGEIGKKIVPSLKLDRTIMTLSGSRPIDVETNDFVIRKSKNNPDFVLAAGMQSPALSSAPSIAEEIVKLLDLKLEKREDFKPDYEIDVF</sequence>
<dbReference type="Gene3D" id="3.30.9.10">
    <property type="entry name" value="D-Amino Acid Oxidase, subunit A, domain 2"/>
    <property type="match status" value="1"/>
</dbReference>
<dbReference type="SUPFAM" id="SSF54373">
    <property type="entry name" value="FAD-linked reductases, C-terminal domain"/>
    <property type="match status" value="1"/>
</dbReference>
<dbReference type="PANTHER" id="PTHR42720:SF1">
    <property type="entry name" value="GLYCEROL 3-PHOSPHATE OXIDASE"/>
    <property type="match status" value="1"/>
</dbReference>
<feature type="domain" description="FAD dependent oxidoreductase" evidence="1">
    <location>
        <begin position="5"/>
        <end position="360"/>
    </location>
</feature>
<evidence type="ECO:0000313" key="2">
    <source>
        <dbReference type="EMBL" id="QDY86937.1"/>
    </source>
</evidence>
<dbReference type="NCBIfam" id="NF033460">
    <property type="entry name" value="glycerol3P_ox_II"/>
    <property type="match status" value="1"/>
</dbReference>
<reference evidence="2 3" key="1">
    <citation type="journal article" date="2019" name="Microbiol. Resour. Announc.">
        <title>Complete Genome Sequences of Three Mycoplasma anserisalpingitis (Mycoplasma sp. 1220) Strains.</title>
        <authorList>
            <person name="Grozner D."/>
            <person name="Forro B."/>
            <person name="Kovacs A.B."/>
            <person name="Marton S."/>
            <person name="Banyai K."/>
            <person name="Kreizinger Z."/>
            <person name="Sulyok K.M."/>
            <person name="Gyuranecz M."/>
        </authorList>
    </citation>
    <scope>NUCLEOTIDE SEQUENCE [LARGE SCALE GENOMIC DNA]</scope>
    <source>
        <strain evidence="2 3">ATCC:BAA-2147</strain>
    </source>
</reference>
<dbReference type="KEGG" id="mans:FRW55_02045"/>
<dbReference type="Proteomes" id="UP000318927">
    <property type="component" value="Chromosome"/>
</dbReference>
<dbReference type="RefSeq" id="WP_146368522.1">
    <property type="nucleotide sequence ID" value="NZ_CP042295.1"/>
</dbReference>
<name>A0A5B8K7R2_9MOLU</name>
<evidence type="ECO:0000259" key="1">
    <source>
        <dbReference type="Pfam" id="PF01266"/>
    </source>
</evidence>